<organism evidence="2 3">
    <name type="scientific">Adhaeribacter arboris</name>
    <dbReference type="NCBI Taxonomy" id="2072846"/>
    <lineage>
        <taxon>Bacteria</taxon>
        <taxon>Pseudomonadati</taxon>
        <taxon>Bacteroidota</taxon>
        <taxon>Cytophagia</taxon>
        <taxon>Cytophagales</taxon>
        <taxon>Hymenobacteraceae</taxon>
        <taxon>Adhaeribacter</taxon>
    </lineage>
</organism>
<dbReference type="SUPFAM" id="SSF55785">
    <property type="entry name" value="PYP-like sensor domain (PAS domain)"/>
    <property type="match status" value="1"/>
</dbReference>
<dbReference type="AlphaFoldDB" id="A0A2T2YAQ8"/>
<protein>
    <recommendedName>
        <fullName evidence="1">PAS domain-containing protein</fullName>
    </recommendedName>
</protein>
<dbReference type="CDD" id="cd00130">
    <property type="entry name" value="PAS"/>
    <property type="match status" value="1"/>
</dbReference>
<evidence type="ECO:0000313" key="2">
    <source>
        <dbReference type="EMBL" id="PSR52621.1"/>
    </source>
</evidence>
<dbReference type="EMBL" id="PYFT01000001">
    <property type="protein sequence ID" value="PSR52621.1"/>
    <property type="molecule type" value="Genomic_DNA"/>
</dbReference>
<dbReference type="Pfam" id="PF08447">
    <property type="entry name" value="PAS_3"/>
    <property type="match status" value="1"/>
</dbReference>
<feature type="domain" description="PAS" evidence="1">
    <location>
        <begin position="19"/>
        <end position="92"/>
    </location>
</feature>
<name>A0A2T2YAQ8_9BACT</name>
<evidence type="ECO:0000259" key="1">
    <source>
        <dbReference type="PROSITE" id="PS50112"/>
    </source>
</evidence>
<keyword evidence="3" id="KW-1185">Reference proteome</keyword>
<proteinExistence type="predicted"/>
<gene>
    <name evidence="2" type="ORF">AHMF7605_03315</name>
</gene>
<evidence type="ECO:0000313" key="3">
    <source>
        <dbReference type="Proteomes" id="UP000240357"/>
    </source>
</evidence>
<dbReference type="InterPro" id="IPR000014">
    <property type="entry name" value="PAS"/>
</dbReference>
<sequence>MAGRVISIIYYITIMENLNLHYLEIVAKSTNQVVFAYQLADNQFTLLNQAFEKVWSRNRKSVMKNPASLWKTIHPEDKSHLKQTFQDLREGALVNDIEFRIQTPKQPERWICLRPILLDDEQVIIGQAEDVTAVKKYNDY</sequence>
<dbReference type="InterPro" id="IPR035965">
    <property type="entry name" value="PAS-like_dom_sf"/>
</dbReference>
<reference evidence="2 3" key="1">
    <citation type="submission" date="2018-03" db="EMBL/GenBank/DDBJ databases">
        <title>Adhaeribacter sp. HMF7605 Genome sequencing and assembly.</title>
        <authorList>
            <person name="Kang H."/>
            <person name="Kang J."/>
            <person name="Cha I."/>
            <person name="Kim H."/>
            <person name="Joh K."/>
        </authorList>
    </citation>
    <scope>NUCLEOTIDE SEQUENCE [LARGE SCALE GENOMIC DNA]</scope>
    <source>
        <strain evidence="2 3">HMF7605</strain>
    </source>
</reference>
<dbReference type="InterPro" id="IPR013655">
    <property type="entry name" value="PAS_fold_3"/>
</dbReference>
<accession>A0A2T2YAQ8</accession>
<dbReference type="PROSITE" id="PS50112">
    <property type="entry name" value="PAS"/>
    <property type="match status" value="1"/>
</dbReference>
<dbReference type="Gene3D" id="3.30.450.20">
    <property type="entry name" value="PAS domain"/>
    <property type="match status" value="1"/>
</dbReference>
<comment type="caution">
    <text evidence="2">The sequence shown here is derived from an EMBL/GenBank/DDBJ whole genome shotgun (WGS) entry which is preliminary data.</text>
</comment>
<dbReference type="Proteomes" id="UP000240357">
    <property type="component" value="Unassembled WGS sequence"/>
</dbReference>